<name>A0A0D6LJ23_9BILA</name>
<keyword evidence="1" id="KW-0812">Transmembrane</keyword>
<dbReference type="EMBL" id="KE125130">
    <property type="protein sequence ID" value="EPB71193.1"/>
    <property type="molecule type" value="Genomic_DNA"/>
</dbReference>
<gene>
    <name evidence="2" type="ORF">ANCCEY_09722</name>
</gene>
<protein>
    <submittedName>
        <fullName evidence="2">Uncharacterized protein</fullName>
    </submittedName>
</protein>
<dbReference type="Proteomes" id="UP000054495">
    <property type="component" value="Unassembled WGS sequence"/>
</dbReference>
<keyword evidence="1" id="KW-0472">Membrane</keyword>
<keyword evidence="1" id="KW-1133">Transmembrane helix</keyword>
<accession>A0A0D6LJ23</accession>
<keyword evidence="3" id="KW-1185">Reference proteome</keyword>
<reference evidence="2 3" key="1">
    <citation type="submission" date="2013-05" db="EMBL/GenBank/DDBJ databases">
        <title>Draft genome of the parasitic nematode Anyclostoma ceylanicum.</title>
        <authorList>
            <person name="Mitreva M."/>
        </authorList>
    </citation>
    <scope>NUCLEOTIDE SEQUENCE [LARGE SCALE GENOMIC DNA]</scope>
</reference>
<sequence>MSLSRTVMHKLQFARGIGQREMIRANTLPSITRAKEILTEKIEIGHRSFYLSATIGLFAMMTYFSVEQIGEWLVSMAGKL</sequence>
<organism evidence="2 3">
    <name type="scientific">Ancylostoma ceylanicum</name>
    <dbReference type="NCBI Taxonomy" id="53326"/>
    <lineage>
        <taxon>Eukaryota</taxon>
        <taxon>Metazoa</taxon>
        <taxon>Ecdysozoa</taxon>
        <taxon>Nematoda</taxon>
        <taxon>Chromadorea</taxon>
        <taxon>Rhabditida</taxon>
        <taxon>Rhabditina</taxon>
        <taxon>Rhabditomorpha</taxon>
        <taxon>Strongyloidea</taxon>
        <taxon>Ancylostomatidae</taxon>
        <taxon>Ancylostomatinae</taxon>
        <taxon>Ancylostoma</taxon>
    </lineage>
</organism>
<evidence type="ECO:0000313" key="3">
    <source>
        <dbReference type="Proteomes" id="UP000054495"/>
    </source>
</evidence>
<proteinExistence type="predicted"/>
<evidence type="ECO:0000313" key="2">
    <source>
        <dbReference type="EMBL" id="EPB71193.1"/>
    </source>
</evidence>
<feature type="transmembrane region" description="Helical" evidence="1">
    <location>
        <begin position="48"/>
        <end position="66"/>
    </location>
</feature>
<evidence type="ECO:0000256" key="1">
    <source>
        <dbReference type="SAM" id="Phobius"/>
    </source>
</evidence>
<dbReference type="AlphaFoldDB" id="A0A0D6LJ23"/>